<dbReference type="AlphaFoldDB" id="A0A6C0IB80"/>
<evidence type="ECO:0000313" key="1">
    <source>
        <dbReference type="EMBL" id="QHT89273.1"/>
    </source>
</evidence>
<reference evidence="1" key="1">
    <citation type="journal article" date="2020" name="Nature">
        <title>Giant virus diversity and host interactions through global metagenomics.</title>
        <authorList>
            <person name="Schulz F."/>
            <person name="Roux S."/>
            <person name="Paez-Espino D."/>
            <person name="Jungbluth S."/>
            <person name="Walsh D.A."/>
            <person name="Denef V.J."/>
            <person name="McMahon K.D."/>
            <person name="Konstantinidis K.T."/>
            <person name="Eloe-Fadrosh E.A."/>
            <person name="Kyrpides N.C."/>
            <person name="Woyke T."/>
        </authorList>
    </citation>
    <scope>NUCLEOTIDE SEQUENCE</scope>
    <source>
        <strain evidence="1">GVMAG-M-3300023184-53</strain>
    </source>
</reference>
<sequence>MNKVKTLIGKDNYLFLINDSNNSLYKHQVNNNFQGMANYSKFLDKLLFIVFPDKECICKDYLPDEYKINYRTELTYYKNELKNNILDPTLLLDHTDYFKTDTHMNLKGLYKVYIQTLEHLKVHFNVSIDSICIHILEKKLSSLCNLGLGLGDLTWPQNKQDLMIPSREDTYYYTNDLFPFYCRKLYNSTEITINILNYKLENITEDDKIIDWNTLSKDVVLSVNEKCTNNLNVIIFYDSFLIHIIPLLMKTFKRCHFCKCTINTHLINKINPDLILNFKVERFLN</sequence>
<dbReference type="EMBL" id="MN740138">
    <property type="protein sequence ID" value="QHT89273.1"/>
    <property type="molecule type" value="Genomic_DNA"/>
</dbReference>
<accession>A0A6C0IB80</accession>
<proteinExistence type="predicted"/>
<organism evidence="1">
    <name type="scientific">viral metagenome</name>
    <dbReference type="NCBI Taxonomy" id="1070528"/>
    <lineage>
        <taxon>unclassified sequences</taxon>
        <taxon>metagenomes</taxon>
        <taxon>organismal metagenomes</taxon>
    </lineage>
</organism>
<name>A0A6C0IB80_9ZZZZ</name>
<protein>
    <submittedName>
        <fullName evidence="1">Uncharacterized protein</fullName>
    </submittedName>
</protein>